<keyword evidence="2" id="KW-0902">Two-component regulatory system</keyword>
<dbReference type="Pfam" id="PF00072">
    <property type="entry name" value="Response_reg"/>
    <property type="match status" value="1"/>
</dbReference>
<dbReference type="InterPro" id="IPR001867">
    <property type="entry name" value="OmpR/PhoB-type_DNA-bd"/>
</dbReference>
<protein>
    <submittedName>
        <fullName evidence="11">DNA-binding response regulator</fullName>
    </submittedName>
</protein>
<evidence type="ECO:0000256" key="2">
    <source>
        <dbReference type="ARBA" id="ARBA00023012"/>
    </source>
</evidence>
<evidence type="ECO:0000256" key="4">
    <source>
        <dbReference type="ARBA" id="ARBA00023125"/>
    </source>
</evidence>
<dbReference type="GO" id="GO:0000976">
    <property type="term" value="F:transcription cis-regulatory region binding"/>
    <property type="evidence" value="ECO:0007669"/>
    <property type="project" value="TreeGrafter"/>
</dbReference>
<dbReference type="AlphaFoldDB" id="A0A328B041"/>
<keyword evidence="4 7" id="KW-0238">DNA-binding</keyword>
<evidence type="ECO:0000256" key="5">
    <source>
        <dbReference type="ARBA" id="ARBA00023163"/>
    </source>
</evidence>
<dbReference type="Gene3D" id="3.40.50.2300">
    <property type="match status" value="1"/>
</dbReference>
<evidence type="ECO:0000256" key="6">
    <source>
        <dbReference type="PROSITE-ProRule" id="PRU00169"/>
    </source>
</evidence>
<dbReference type="GO" id="GO:0005829">
    <property type="term" value="C:cytosol"/>
    <property type="evidence" value="ECO:0007669"/>
    <property type="project" value="TreeGrafter"/>
</dbReference>
<dbReference type="EMBL" id="QFYP01000001">
    <property type="protein sequence ID" value="RAK60269.1"/>
    <property type="molecule type" value="Genomic_DNA"/>
</dbReference>
<comment type="caution">
    <text evidence="6">Lacks conserved residue(s) required for the propagation of feature annotation.</text>
</comment>
<dbReference type="SUPFAM" id="SSF52172">
    <property type="entry name" value="CheY-like"/>
    <property type="match status" value="1"/>
</dbReference>
<sequence length="298" mass="32074">MDVRGRRQPLRRPRRGQQQPDDAGPQAGACAGQRPVHPLRPPGHDGHPQPARIHPGAQDPGVHGPMSRLTAATATRILLVDGHRTAATALALRLATAGHRVGRAYSWREGLSRAVGSDHHLILLHRDLPEIDGLALVRILRACGLTAPMLLLSATDGAEARREALGAGADDHLAQPFADETLLARVAALARPPPQRDAPTLLAVADLELDLENRSAARAGRALRVPGRDFDLLAYLVRNHGRAVTRDSLLRHVWGRDPGPRTLRASIDRIRTEVDGGSPLQLIHVVPGIGYCLLDEGD</sequence>
<dbReference type="InterPro" id="IPR001789">
    <property type="entry name" value="Sig_transdc_resp-reg_receiver"/>
</dbReference>
<dbReference type="InterPro" id="IPR036388">
    <property type="entry name" value="WH-like_DNA-bd_sf"/>
</dbReference>
<accession>A0A328B041</accession>
<keyword evidence="5" id="KW-0804">Transcription</keyword>
<organism evidence="11 12">
    <name type="scientific">Phenylobacterium hankyongense</name>
    <dbReference type="NCBI Taxonomy" id="1813876"/>
    <lineage>
        <taxon>Bacteria</taxon>
        <taxon>Pseudomonadati</taxon>
        <taxon>Pseudomonadota</taxon>
        <taxon>Alphaproteobacteria</taxon>
        <taxon>Caulobacterales</taxon>
        <taxon>Caulobacteraceae</taxon>
        <taxon>Phenylobacterium</taxon>
    </lineage>
</organism>
<dbReference type="GO" id="GO:0006355">
    <property type="term" value="P:regulation of DNA-templated transcription"/>
    <property type="evidence" value="ECO:0007669"/>
    <property type="project" value="InterPro"/>
</dbReference>
<dbReference type="CDD" id="cd00383">
    <property type="entry name" value="trans_reg_C"/>
    <property type="match status" value="1"/>
</dbReference>
<dbReference type="PROSITE" id="PS51755">
    <property type="entry name" value="OMPR_PHOB"/>
    <property type="match status" value="1"/>
</dbReference>
<keyword evidence="12" id="KW-1185">Reference proteome</keyword>
<evidence type="ECO:0000259" key="9">
    <source>
        <dbReference type="PROSITE" id="PS50110"/>
    </source>
</evidence>
<evidence type="ECO:0000256" key="3">
    <source>
        <dbReference type="ARBA" id="ARBA00023015"/>
    </source>
</evidence>
<feature type="domain" description="Response regulatory" evidence="9">
    <location>
        <begin position="76"/>
        <end position="190"/>
    </location>
</feature>
<dbReference type="Pfam" id="PF00486">
    <property type="entry name" value="Trans_reg_C"/>
    <property type="match status" value="1"/>
</dbReference>
<dbReference type="InterPro" id="IPR039420">
    <property type="entry name" value="WalR-like"/>
</dbReference>
<dbReference type="SMART" id="SM00448">
    <property type="entry name" value="REC"/>
    <property type="match status" value="1"/>
</dbReference>
<feature type="region of interest" description="Disordered" evidence="8">
    <location>
        <begin position="1"/>
        <end position="66"/>
    </location>
</feature>
<dbReference type="PROSITE" id="PS50110">
    <property type="entry name" value="RESPONSE_REGULATORY"/>
    <property type="match status" value="1"/>
</dbReference>
<dbReference type="InterPro" id="IPR016032">
    <property type="entry name" value="Sig_transdc_resp-reg_C-effctor"/>
</dbReference>
<dbReference type="SUPFAM" id="SSF46894">
    <property type="entry name" value="C-terminal effector domain of the bipartite response regulators"/>
    <property type="match status" value="1"/>
</dbReference>
<keyword evidence="1" id="KW-0597">Phosphoprotein</keyword>
<dbReference type="GO" id="GO:0000156">
    <property type="term" value="F:phosphorelay response regulator activity"/>
    <property type="evidence" value="ECO:0007669"/>
    <property type="project" value="TreeGrafter"/>
</dbReference>
<evidence type="ECO:0000256" key="1">
    <source>
        <dbReference type="ARBA" id="ARBA00022553"/>
    </source>
</evidence>
<evidence type="ECO:0000256" key="7">
    <source>
        <dbReference type="PROSITE-ProRule" id="PRU01091"/>
    </source>
</evidence>
<evidence type="ECO:0000313" key="11">
    <source>
        <dbReference type="EMBL" id="RAK60269.1"/>
    </source>
</evidence>
<evidence type="ECO:0000259" key="10">
    <source>
        <dbReference type="PROSITE" id="PS51755"/>
    </source>
</evidence>
<evidence type="ECO:0000256" key="8">
    <source>
        <dbReference type="SAM" id="MobiDB-lite"/>
    </source>
</evidence>
<name>A0A328B041_9CAUL</name>
<evidence type="ECO:0000313" key="12">
    <source>
        <dbReference type="Proteomes" id="UP000249842"/>
    </source>
</evidence>
<dbReference type="Proteomes" id="UP000249842">
    <property type="component" value="Unassembled WGS sequence"/>
</dbReference>
<keyword evidence="3" id="KW-0805">Transcription regulation</keyword>
<gene>
    <name evidence="11" type="ORF">DJ021_10860</name>
</gene>
<feature type="DNA-binding region" description="OmpR/PhoB-type" evidence="7">
    <location>
        <begin position="199"/>
        <end position="295"/>
    </location>
</feature>
<comment type="caution">
    <text evidence="11">The sequence shown here is derived from an EMBL/GenBank/DDBJ whole genome shotgun (WGS) entry which is preliminary data.</text>
</comment>
<proteinExistence type="predicted"/>
<feature type="compositionally biased region" description="Basic residues" evidence="8">
    <location>
        <begin position="1"/>
        <end position="15"/>
    </location>
</feature>
<dbReference type="Gene3D" id="1.10.10.10">
    <property type="entry name" value="Winged helix-like DNA-binding domain superfamily/Winged helix DNA-binding domain"/>
    <property type="match status" value="1"/>
</dbReference>
<dbReference type="InterPro" id="IPR011006">
    <property type="entry name" value="CheY-like_superfamily"/>
</dbReference>
<reference evidence="12" key="1">
    <citation type="submission" date="2018-05" db="EMBL/GenBank/DDBJ databases">
        <authorList>
            <person name="Li X."/>
        </authorList>
    </citation>
    <scope>NUCLEOTIDE SEQUENCE [LARGE SCALE GENOMIC DNA]</scope>
    <source>
        <strain evidence="12">HKS-05</strain>
    </source>
</reference>
<dbReference type="SMART" id="SM00862">
    <property type="entry name" value="Trans_reg_C"/>
    <property type="match status" value="1"/>
</dbReference>
<feature type="domain" description="OmpR/PhoB-type" evidence="10">
    <location>
        <begin position="199"/>
        <end position="295"/>
    </location>
</feature>
<dbReference type="PANTHER" id="PTHR48111:SF22">
    <property type="entry name" value="REGULATOR OF RPOS"/>
    <property type="match status" value="1"/>
</dbReference>
<dbReference type="GO" id="GO:0032993">
    <property type="term" value="C:protein-DNA complex"/>
    <property type="evidence" value="ECO:0007669"/>
    <property type="project" value="TreeGrafter"/>
</dbReference>
<dbReference type="PANTHER" id="PTHR48111">
    <property type="entry name" value="REGULATOR OF RPOS"/>
    <property type="match status" value="1"/>
</dbReference>
<dbReference type="OrthoDB" id="9807521at2"/>